<dbReference type="CDD" id="cd01335">
    <property type="entry name" value="Radical_SAM"/>
    <property type="match status" value="1"/>
</dbReference>
<comment type="caution">
    <text evidence="6">The sequence shown here is derived from an EMBL/GenBank/DDBJ whole genome shotgun (WGS) entry which is preliminary data.</text>
</comment>
<dbReference type="InterPro" id="IPR007197">
    <property type="entry name" value="rSAM"/>
</dbReference>
<evidence type="ECO:0000256" key="3">
    <source>
        <dbReference type="ARBA" id="ARBA00023004"/>
    </source>
</evidence>
<dbReference type="GO" id="GO:0046872">
    <property type="term" value="F:metal ion binding"/>
    <property type="evidence" value="ECO:0007669"/>
    <property type="project" value="UniProtKB-KW"/>
</dbReference>
<evidence type="ECO:0000313" key="6">
    <source>
        <dbReference type="EMBL" id="GAM12851.1"/>
    </source>
</evidence>
<feature type="domain" description="Radical SAM core" evidence="5">
    <location>
        <begin position="1"/>
        <end position="200"/>
    </location>
</feature>
<gene>
    <name evidence="6" type="ORF">SAMD00020551_0986</name>
</gene>
<dbReference type="SMART" id="SM00729">
    <property type="entry name" value="Elp3"/>
    <property type="match status" value="1"/>
</dbReference>
<keyword evidence="1" id="KW-0949">S-adenosyl-L-methionine</keyword>
<dbReference type="SUPFAM" id="SSF102114">
    <property type="entry name" value="Radical SAM enzymes"/>
    <property type="match status" value="1"/>
</dbReference>
<evidence type="ECO:0000256" key="1">
    <source>
        <dbReference type="ARBA" id="ARBA00022691"/>
    </source>
</evidence>
<dbReference type="AlphaFoldDB" id="A0A0A8X407"/>
<accession>A0A0A8X407</accession>
<dbReference type="InterPro" id="IPR058240">
    <property type="entry name" value="rSAM_sf"/>
</dbReference>
<keyword evidence="4" id="KW-0411">Iron-sulfur</keyword>
<dbReference type="SFLD" id="SFLDS00029">
    <property type="entry name" value="Radical_SAM"/>
    <property type="match status" value="1"/>
</dbReference>
<dbReference type="InterPro" id="IPR013785">
    <property type="entry name" value="Aldolase_TIM"/>
</dbReference>
<protein>
    <submittedName>
        <fullName evidence="6">Molybdenum cofactor biosynthesis protein MoaA</fullName>
    </submittedName>
</protein>
<proteinExistence type="predicted"/>
<evidence type="ECO:0000313" key="7">
    <source>
        <dbReference type="Proteomes" id="UP000031014"/>
    </source>
</evidence>
<evidence type="ECO:0000256" key="2">
    <source>
        <dbReference type="ARBA" id="ARBA00022723"/>
    </source>
</evidence>
<dbReference type="Gene3D" id="3.20.20.70">
    <property type="entry name" value="Aldolase class I"/>
    <property type="match status" value="1"/>
</dbReference>
<dbReference type="InterPro" id="IPR006638">
    <property type="entry name" value="Elp3/MiaA/NifB-like_rSAM"/>
</dbReference>
<evidence type="ECO:0000259" key="5">
    <source>
        <dbReference type="PROSITE" id="PS51918"/>
    </source>
</evidence>
<name>A0A0A8X407_MESS1</name>
<keyword evidence="3" id="KW-0408">Iron</keyword>
<keyword evidence="7" id="KW-1185">Reference proteome</keyword>
<reference evidence="6 7" key="1">
    <citation type="submission" date="2013-06" db="EMBL/GenBank/DDBJ databases">
        <title>Whole genome shotgun sequence of Bacillus selenatarsenatis SF-1.</title>
        <authorList>
            <person name="Kuroda M."/>
            <person name="Sei K."/>
            <person name="Yamashita M."/>
            <person name="Ike M."/>
        </authorList>
    </citation>
    <scope>NUCLEOTIDE SEQUENCE [LARGE SCALE GENOMIC DNA]</scope>
    <source>
        <strain evidence="6 7">SF-1</strain>
    </source>
</reference>
<evidence type="ECO:0000256" key="4">
    <source>
        <dbReference type="ARBA" id="ARBA00023014"/>
    </source>
</evidence>
<dbReference type="InterPro" id="IPR050377">
    <property type="entry name" value="Radical_SAM_PqqE_MftC-like"/>
</dbReference>
<dbReference type="RefSeq" id="WP_041964755.1">
    <property type="nucleotide sequence ID" value="NZ_BASE01000019.1"/>
</dbReference>
<dbReference type="PANTHER" id="PTHR11228:SF7">
    <property type="entry name" value="PQQA PEPTIDE CYCLASE"/>
    <property type="match status" value="1"/>
</dbReference>
<dbReference type="Pfam" id="PF04055">
    <property type="entry name" value="Radical_SAM"/>
    <property type="match status" value="1"/>
</dbReference>
<dbReference type="STRING" id="1321606.SAMD00020551_0986"/>
<dbReference type="PANTHER" id="PTHR11228">
    <property type="entry name" value="RADICAL SAM DOMAIN PROTEIN"/>
    <property type="match status" value="1"/>
</dbReference>
<dbReference type="GO" id="GO:0003824">
    <property type="term" value="F:catalytic activity"/>
    <property type="evidence" value="ECO:0007669"/>
    <property type="project" value="InterPro"/>
</dbReference>
<dbReference type="GO" id="GO:0051536">
    <property type="term" value="F:iron-sulfur cluster binding"/>
    <property type="evidence" value="ECO:0007669"/>
    <property type="project" value="UniProtKB-KW"/>
</dbReference>
<dbReference type="Proteomes" id="UP000031014">
    <property type="component" value="Unassembled WGS sequence"/>
</dbReference>
<dbReference type="EMBL" id="BASE01000019">
    <property type="protein sequence ID" value="GAM12851.1"/>
    <property type="molecule type" value="Genomic_DNA"/>
</dbReference>
<sequence>MHIKYLFIRILESCNAGCWFCGFAKSGDSYRLGLNEYQKIIEEAKKANVEYIRFTGGETLLHSNIVDFVRIANENGLKTSLITNGFLLEKKIEELSENGLNQVIVSLDEVGNKHNEIRSLPMLFERALKGLEKARELGVKTRVNTVCGPHNYKSMPELQSIFTDAGVSYWELSALKLDEKIIYEDGLDEVNNIVERVYLDGKKQGKLVPFGKYWCGNTEEEQTNYFDHSLPPRAAGKCQMVNLVRYYDAKNRNLYVCSLLPHRGLDKKYYRSFNSIEEFSLIDQETQEVAEYFYHNGPSVCHGCSSTASGCSDMLSMGEKEFEFMY</sequence>
<dbReference type="SFLD" id="SFLDG01067">
    <property type="entry name" value="SPASM/twitch_domain_containing"/>
    <property type="match status" value="1"/>
</dbReference>
<dbReference type="PROSITE" id="PS51918">
    <property type="entry name" value="RADICAL_SAM"/>
    <property type="match status" value="1"/>
</dbReference>
<organism evidence="6 7">
    <name type="scientific">Mesobacillus selenatarsenatis (strain DSM 18680 / JCM 14380 / FERM P-15431 / SF-1)</name>
    <dbReference type="NCBI Taxonomy" id="1321606"/>
    <lineage>
        <taxon>Bacteria</taxon>
        <taxon>Bacillati</taxon>
        <taxon>Bacillota</taxon>
        <taxon>Bacilli</taxon>
        <taxon>Bacillales</taxon>
        <taxon>Bacillaceae</taxon>
        <taxon>Mesobacillus</taxon>
    </lineage>
</organism>
<keyword evidence="2" id="KW-0479">Metal-binding</keyword>